<dbReference type="OrthoDB" id="5978002at2759"/>
<dbReference type="GO" id="GO:0007141">
    <property type="term" value="P:male meiosis I"/>
    <property type="evidence" value="ECO:0007669"/>
    <property type="project" value="TreeGrafter"/>
</dbReference>
<evidence type="ECO:0000256" key="1">
    <source>
        <dbReference type="SAM" id="MobiDB-lite"/>
    </source>
</evidence>
<comment type="caution">
    <text evidence="2">The sequence shown here is derived from an EMBL/GenBank/DDBJ whole genome shotgun (WGS) entry which is preliminary data.</text>
</comment>
<evidence type="ECO:0000313" key="2">
    <source>
        <dbReference type="EMBL" id="CAG5898016.1"/>
    </source>
</evidence>
<dbReference type="Pfam" id="PF15189">
    <property type="entry name" value="MEIOC"/>
    <property type="match status" value="1"/>
</dbReference>
<dbReference type="EMBL" id="CAJRST010008890">
    <property type="protein sequence ID" value="CAG5898016.1"/>
    <property type="molecule type" value="Genomic_DNA"/>
</dbReference>
<dbReference type="AlphaFoldDB" id="A0A8S4AUA2"/>
<dbReference type="GO" id="GO:0048255">
    <property type="term" value="P:mRNA stabilization"/>
    <property type="evidence" value="ECO:0007669"/>
    <property type="project" value="TreeGrafter"/>
</dbReference>
<dbReference type="GO" id="GO:0007144">
    <property type="term" value="P:female meiosis I"/>
    <property type="evidence" value="ECO:0007669"/>
    <property type="project" value="TreeGrafter"/>
</dbReference>
<feature type="non-terminal residue" evidence="2">
    <location>
        <position position="1"/>
    </location>
</feature>
<proteinExistence type="predicted"/>
<name>A0A8S4AUA2_9TELE</name>
<organism evidence="2 3">
    <name type="scientific">Menidia menidia</name>
    <name type="common">Atlantic silverside</name>
    <dbReference type="NCBI Taxonomy" id="238744"/>
    <lineage>
        <taxon>Eukaryota</taxon>
        <taxon>Metazoa</taxon>
        <taxon>Chordata</taxon>
        <taxon>Craniata</taxon>
        <taxon>Vertebrata</taxon>
        <taxon>Euteleostomi</taxon>
        <taxon>Actinopterygii</taxon>
        <taxon>Neopterygii</taxon>
        <taxon>Teleostei</taxon>
        <taxon>Neoteleostei</taxon>
        <taxon>Acanthomorphata</taxon>
        <taxon>Ovalentaria</taxon>
        <taxon>Atherinomorphae</taxon>
        <taxon>Atheriniformes</taxon>
        <taxon>Atherinopsidae</taxon>
        <taxon>Menidiinae</taxon>
        <taxon>Menidia</taxon>
    </lineage>
</organism>
<gene>
    <name evidence="2" type="ORF">MMEN_LOCUS9045</name>
</gene>
<dbReference type="GO" id="GO:0005737">
    <property type="term" value="C:cytoplasm"/>
    <property type="evidence" value="ECO:0007669"/>
    <property type="project" value="TreeGrafter"/>
</dbReference>
<dbReference type="PANTHER" id="PTHR33861">
    <property type="entry name" value="PROTEIN CBG18333"/>
    <property type="match status" value="1"/>
</dbReference>
<protein>
    <submittedName>
        <fullName evidence="2">(Atlantic silverside) hypothetical protein</fullName>
    </submittedName>
</protein>
<sequence>MAFDGRQSTFVNSLFQTYQHQTGINGGGINGGSVPVPFVSIPGSSHQEQDNVSCIPWSHNTQDDPYELISCIQTPNKNSKPNDTVDCDGEEDLQGLVSNILDEAGSGDSYYSESLPTCNTIWSPKTLREEFLQYFQSEAKMNHNPLFPSNHASREIFTRAQQQSVDKEVEELSQHPGGLATKQWPFNLPDGDSQSFQPQKLPPGLSIPNSVATDPYQSQQSKYVRMSDYNDKGNDRPVSNFPELIDIFRPQDEMNNSCLDAFHADHYIQNNGNSFCNEQYFPEDMNQLISSSHPFMAYENDTMCNGEFPNVHKQTVGMHNEDYMTEQWKMPSPAMSTQSALSMQIPKQLLGDLGSMQKVRNGGVRNQTFKLDAFQDLPDFSPHITDYFQQPKAFSASVTLPNHHTNKITMNRDNSNLMNQYSKHCMQQSQMNKKIKPQLPKEKKRTHMSGFLEGISRRQRTSNHMTETEKLPFSQNPYFSFQGNTQSQRHEENCMAGAGNMQQFRPFMYPMNDLKTASSMPINSNFSSRSTLSQRNGVPVMDMNGLVSADEAAALSAYVSDMRVCRGETYHGMAPALSPSLMMNQGGPVIQLYFYLDECYEQWRCLERERKKTEVILRKTFPGRRTTAVTSTNLPKTPPNPTRTDHLIVNHMREQAKVASLLVRMKCVSGTPLHINIQTALKSHHMAVCIMQARCKDCANMTKHQQQGFNFTEDRDTLLMVMALKDLAATTRRLCSALWCALQMTLPKPVKKQDHHVYEEVTCTDSCSTPFQGPRQKNRSKLTALWVEETGTNLEIKVGKKRALSISSADMILSEYGKNEVTFEGNLQSVTFA</sequence>
<dbReference type="InterPro" id="IPR027963">
    <property type="entry name" value="MEIOC"/>
</dbReference>
<dbReference type="GO" id="GO:0005634">
    <property type="term" value="C:nucleus"/>
    <property type="evidence" value="ECO:0007669"/>
    <property type="project" value="TreeGrafter"/>
</dbReference>
<dbReference type="PANTHER" id="PTHR33861:SF4">
    <property type="entry name" value="MEIOSIS-SPECIFIC COILED-COIL DOMAIN-CONTAINING PROTEIN MEIOC"/>
    <property type="match status" value="1"/>
</dbReference>
<dbReference type="Proteomes" id="UP000677803">
    <property type="component" value="Unassembled WGS sequence"/>
</dbReference>
<feature type="compositionally biased region" description="Polar residues" evidence="1">
    <location>
        <begin position="207"/>
        <end position="218"/>
    </location>
</feature>
<reference evidence="2" key="1">
    <citation type="submission" date="2021-05" db="EMBL/GenBank/DDBJ databases">
        <authorList>
            <person name="Tigano A."/>
        </authorList>
    </citation>
    <scope>NUCLEOTIDE SEQUENCE</scope>
</reference>
<evidence type="ECO:0000313" key="3">
    <source>
        <dbReference type="Proteomes" id="UP000677803"/>
    </source>
</evidence>
<keyword evidence="3" id="KW-1185">Reference proteome</keyword>
<accession>A0A8S4AUA2</accession>
<feature type="region of interest" description="Disordered" evidence="1">
    <location>
        <begin position="161"/>
        <end position="218"/>
    </location>
</feature>